<sequence>MVLLGATVGPVAGLLALVATGDSEPNQCGPLLEQMRTGKAPKTVK</sequence>
<comment type="caution">
    <text evidence="1">The sequence shown here is derived from an EMBL/GenBank/DDBJ whole genome shotgun (WGS) entry which is preliminary data.</text>
</comment>
<dbReference type="EMBL" id="AOKG01000075">
    <property type="protein sequence ID" value="EPN64090.1"/>
    <property type="molecule type" value="Genomic_DNA"/>
</dbReference>
<reference evidence="1 2" key="1">
    <citation type="journal article" date="2013" name="PLoS Pathog.">
        <title>Genomic analysis of the Kiwifruit pathogen Pseudomonas syringae pv. actinidiae provides insight into the origins of an emergent plant disease.</title>
        <authorList>
            <person name="McCann H.C."/>
            <person name="Rikkerink E.H."/>
            <person name="Bertels F."/>
            <person name="Fiers M."/>
            <person name="Lu A."/>
            <person name="Rees-George J."/>
            <person name="Andersen M.T."/>
            <person name="Gleave A.P."/>
            <person name="Haubold B."/>
            <person name="Wohlers M.W."/>
            <person name="Guttman D.S."/>
            <person name="Wang P.W."/>
            <person name="Straub C."/>
            <person name="Vanneste J.L."/>
            <person name="Rainey P.B."/>
            <person name="Templeton M.D."/>
        </authorList>
    </citation>
    <scope>NUCLEOTIDE SEQUENCE [LARGE SCALE GENOMIC DNA]</scope>
    <source>
        <strain evidence="1 2">ICMP 18807</strain>
    </source>
</reference>
<organism evidence="1 2">
    <name type="scientific">Pseudomonas syringae pv. actinidiae ICMP 18807</name>
    <dbReference type="NCBI Taxonomy" id="1194404"/>
    <lineage>
        <taxon>Bacteria</taxon>
        <taxon>Pseudomonadati</taxon>
        <taxon>Pseudomonadota</taxon>
        <taxon>Gammaproteobacteria</taxon>
        <taxon>Pseudomonadales</taxon>
        <taxon>Pseudomonadaceae</taxon>
        <taxon>Pseudomonas</taxon>
        <taxon>Pseudomonas syringae</taxon>
    </lineage>
</organism>
<evidence type="ECO:0000313" key="1">
    <source>
        <dbReference type="EMBL" id="EPN64090.1"/>
    </source>
</evidence>
<evidence type="ECO:0000313" key="2">
    <source>
        <dbReference type="Proteomes" id="UP000015729"/>
    </source>
</evidence>
<dbReference type="PATRIC" id="fig|1194404.4.peg.218"/>
<name>S6V6U8_PSESF</name>
<dbReference type="AlphaFoldDB" id="S6V6U8"/>
<gene>
    <name evidence="1" type="ORF">A244_01050</name>
</gene>
<protein>
    <submittedName>
        <fullName evidence="1">AsmA</fullName>
    </submittedName>
</protein>
<accession>S6V6U8</accession>
<proteinExistence type="predicted"/>
<dbReference type="Proteomes" id="UP000015729">
    <property type="component" value="Unassembled WGS sequence"/>
</dbReference>